<feature type="region of interest" description="Disordered" evidence="1">
    <location>
        <begin position="192"/>
        <end position="254"/>
    </location>
</feature>
<dbReference type="Proteomes" id="UP000287651">
    <property type="component" value="Unassembled WGS sequence"/>
</dbReference>
<evidence type="ECO:0000313" key="2">
    <source>
        <dbReference type="EMBL" id="RRT33320.1"/>
    </source>
</evidence>
<dbReference type="AlphaFoldDB" id="A0A426X1I4"/>
<evidence type="ECO:0000256" key="1">
    <source>
        <dbReference type="SAM" id="MobiDB-lite"/>
    </source>
</evidence>
<comment type="caution">
    <text evidence="2">The sequence shown here is derived from an EMBL/GenBank/DDBJ whole genome shotgun (WGS) entry which is preliminary data.</text>
</comment>
<name>A0A426X1I4_ENSVE</name>
<feature type="compositionally biased region" description="Basic and acidic residues" evidence="1">
    <location>
        <begin position="237"/>
        <end position="254"/>
    </location>
</feature>
<feature type="compositionally biased region" description="Low complexity" evidence="1">
    <location>
        <begin position="122"/>
        <end position="134"/>
    </location>
</feature>
<sequence length="254" mass="27151">MVWSSRVVAIDKGGCGRCGCGRGKKMSWPVVRRRQQRVAVVRTATGDGRRQQAPWRLGRLLRLRPATVAGRHGRKAALEDKGRWWPGREGSGEESQAATNRWGATGGSKDGRGDEGGRQQRRLGAAGDSDRGLAIGEEEAVAGGRGEDSDGRRKKAVAVAGEGCDCGYNFLEEETRVVVAAAGGRAWEQKASAAGERRRNLVRTAREGKSSVGRDGRWRWQGGETAVAGETGNSDVDGQRDGQGLEREEAVASA</sequence>
<protein>
    <submittedName>
        <fullName evidence="2">Uncharacterized protein</fullName>
    </submittedName>
</protein>
<reference evidence="2 3" key="1">
    <citation type="journal article" date="2014" name="Agronomy (Basel)">
        <title>A Draft Genome Sequence for Ensete ventricosum, the Drought-Tolerant Tree Against Hunger.</title>
        <authorList>
            <person name="Harrison J."/>
            <person name="Moore K.A."/>
            <person name="Paszkiewicz K."/>
            <person name="Jones T."/>
            <person name="Grant M."/>
            <person name="Ambacheew D."/>
            <person name="Muzemil S."/>
            <person name="Studholme D.J."/>
        </authorList>
    </citation>
    <scope>NUCLEOTIDE SEQUENCE [LARGE SCALE GENOMIC DNA]</scope>
</reference>
<organism evidence="2 3">
    <name type="scientific">Ensete ventricosum</name>
    <name type="common">Abyssinian banana</name>
    <name type="synonym">Musa ensete</name>
    <dbReference type="NCBI Taxonomy" id="4639"/>
    <lineage>
        <taxon>Eukaryota</taxon>
        <taxon>Viridiplantae</taxon>
        <taxon>Streptophyta</taxon>
        <taxon>Embryophyta</taxon>
        <taxon>Tracheophyta</taxon>
        <taxon>Spermatophyta</taxon>
        <taxon>Magnoliopsida</taxon>
        <taxon>Liliopsida</taxon>
        <taxon>Zingiberales</taxon>
        <taxon>Musaceae</taxon>
        <taxon>Ensete</taxon>
    </lineage>
</organism>
<feature type="region of interest" description="Disordered" evidence="1">
    <location>
        <begin position="70"/>
        <end position="134"/>
    </location>
</feature>
<proteinExistence type="predicted"/>
<gene>
    <name evidence="2" type="ORF">B296_00047861</name>
</gene>
<evidence type="ECO:0000313" key="3">
    <source>
        <dbReference type="Proteomes" id="UP000287651"/>
    </source>
</evidence>
<feature type="compositionally biased region" description="Basic and acidic residues" evidence="1">
    <location>
        <begin position="109"/>
        <end position="118"/>
    </location>
</feature>
<accession>A0A426X1I4</accession>
<feature type="compositionally biased region" description="Basic and acidic residues" evidence="1">
    <location>
        <begin position="195"/>
        <end position="218"/>
    </location>
</feature>
<dbReference type="EMBL" id="AMZH03029324">
    <property type="protein sequence ID" value="RRT33320.1"/>
    <property type="molecule type" value="Genomic_DNA"/>
</dbReference>